<dbReference type="EMBL" id="LBWS01000001">
    <property type="protein sequence ID" value="KKR15455.1"/>
    <property type="molecule type" value="Genomic_DNA"/>
</dbReference>
<organism evidence="1 2">
    <name type="scientific">Candidatus Falkowbacteria bacterium GW2011_GWA2_39_24</name>
    <dbReference type="NCBI Taxonomy" id="1618634"/>
    <lineage>
        <taxon>Bacteria</taxon>
        <taxon>Candidatus Falkowiibacteriota</taxon>
    </lineage>
</organism>
<proteinExistence type="predicted"/>
<accession>A0A0G0QYS2</accession>
<sequence>MENLLKQHFNQVDLDIRKQAPGYSRFMDQKVTPDVLSFIADCIVNFLGGKDTGTTFIVGDIWEFPYFVKNTVAVFGKPSPENKTAGSEYDKFIAQPLKTLAFAKILEEKKVGRKNIYTVLRSDILEYISQNERNAWRFLVIYIEKVLSDSGFINKLELYKTKAKGDTLSVEDFEALKNDFQAFMRGFTEINGDTEINRIFPKVLNPYSAFYQIPGTEKGRMTPGRFIYPDLMYNRENFRDIGKDKTLSRQEMLREIIEQSEVIIYRVQKVKNIIRRHHTSSEVKDSLSVGVATQVHHIFPENEFPEISDYLENLILLTSQQHNTRAHPENKTQIIDLEYQKECLLSKMDSITTSINKGDNLYAKERFIHVVNIGYGLDLSTNTSFEKLIEIIRKR</sequence>
<dbReference type="AlphaFoldDB" id="A0A0G0QYS2"/>
<reference evidence="1 2" key="1">
    <citation type="journal article" date="2015" name="Nature">
        <title>rRNA introns, odd ribosomes, and small enigmatic genomes across a large radiation of phyla.</title>
        <authorList>
            <person name="Brown C.T."/>
            <person name="Hug L.A."/>
            <person name="Thomas B.C."/>
            <person name="Sharon I."/>
            <person name="Castelle C.J."/>
            <person name="Singh A."/>
            <person name="Wilkins M.J."/>
            <person name="Williams K.H."/>
            <person name="Banfield J.F."/>
        </authorList>
    </citation>
    <scope>NUCLEOTIDE SEQUENCE [LARGE SCALE GENOMIC DNA]</scope>
</reference>
<comment type="caution">
    <text evidence="1">The sequence shown here is derived from an EMBL/GenBank/DDBJ whole genome shotgun (WGS) entry which is preliminary data.</text>
</comment>
<evidence type="ECO:0000313" key="2">
    <source>
        <dbReference type="Proteomes" id="UP000034048"/>
    </source>
</evidence>
<name>A0A0G0QYS2_9BACT</name>
<evidence type="ECO:0008006" key="3">
    <source>
        <dbReference type="Google" id="ProtNLM"/>
    </source>
</evidence>
<protein>
    <recommendedName>
        <fullName evidence="3">Restriction endonuclease</fullName>
    </recommendedName>
</protein>
<gene>
    <name evidence="1" type="ORF">UT42_C0001G0012</name>
</gene>
<evidence type="ECO:0000313" key="1">
    <source>
        <dbReference type="EMBL" id="KKR15455.1"/>
    </source>
</evidence>
<dbReference type="Proteomes" id="UP000034048">
    <property type="component" value="Unassembled WGS sequence"/>
</dbReference>